<evidence type="ECO:0000256" key="6">
    <source>
        <dbReference type="ARBA" id="ARBA00022833"/>
    </source>
</evidence>
<dbReference type="RefSeq" id="WP_095604751.1">
    <property type="nucleotide sequence ID" value="NZ_NSKE01000001.1"/>
</dbReference>
<keyword evidence="9" id="KW-1185">Reference proteome</keyword>
<dbReference type="PROSITE" id="PS01306">
    <property type="entry name" value="UPF0054"/>
    <property type="match status" value="1"/>
</dbReference>
<keyword evidence="5 7" id="KW-0378">Hydrolase</keyword>
<keyword evidence="7" id="KW-0690">Ribosome biogenesis</keyword>
<dbReference type="EMBL" id="NSKE01000001">
    <property type="protein sequence ID" value="PAU95506.1"/>
    <property type="molecule type" value="Genomic_DNA"/>
</dbReference>
<dbReference type="GO" id="GO:0004222">
    <property type="term" value="F:metalloendopeptidase activity"/>
    <property type="evidence" value="ECO:0007669"/>
    <property type="project" value="InterPro"/>
</dbReference>
<dbReference type="EC" id="3.1.-.-" evidence="7"/>
<keyword evidence="3 7" id="KW-0479">Metal-binding</keyword>
<dbReference type="GO" id="GO:0005737">
    <property type="term" value="C:cytoplasm"/>
    <property type="evidence" value="ECO:0007669"/>
    <property type="project" value="UniProtKB-SubCell"/>
</dbReference>
<dbReference type="Pfam" id="PF02130">
    <property type="entry name" value="YbeY"/>
    <property type="match status" value="1"/>
</dbReference>
<evidence type="ECO:0000256" key="2">
    <source>
        <dbReference type="ARBA" id="ARBA00022722"/>
    </source>
</evidence>
<evidence type="ECO:0000256" key="7">
    <source>
        <dbReference type="HAMAP-Rule" id="MF_00009"/>
    </source>
</evidence>
<dbReference type="OrthoDB" id="9811984at2"/>
<dbReference type="InterPro" id="IPR020549">
    <property type="entry name" value="YbeY_CS"/>
</dbReference>
<evidence type="ECO:0000256" key="3">
    <source>
        <dbReference type="ARBA" id="ARBA00022723"/>
    </source>
</evidence>
<evidence type="ECO:0000256" key="4">
    <source>
        <dbReference type="ARBA" id="ARBA00022759"/>
    </source>
</evidence>
<dbReference type="Proteomes" id="UP000218831">
    <property type="component" value="Unassembled WGS sequence"/>
</dbReference>
<keyword evidence="7" id="KW-0963">Cytoplasm</keyword>
<dbReference type="NCBIfam" id="TIGR00043">
    <property type="entry name" value="rRNA maturation RNase YbeY"/>
    <property type="match status" value="1"/>
</dbReference>
<dbReference type="GO" id="GO:0008270">
    <property type="term" value="F:zinc ion binding"/>
    <property type="evidence" value="ECO:0007669"/>
    <property type="project" value="UniProtKB-UniRule"/>
</dbReference>
<dbReference type="HAMAP" id="MF_00009">
    <property type="entry name" value="Endoribonucl_YbeY"/>
    <property type="match status" value="1"/>
</dbReference>
<keyword evidence="2 7" id="KW-0540">Nuclease</keyword>
<comment type="similarity">
    <text evidence="1 7">Belongs to the endoribonuclease YbeY family.</text>
</comment>
<comment type="function">
    <text evidence="7">Single strand-specific metallo-endoribonuclease involved in late-stage 70S ribosome quality control and in maturation of the 3' terminus of the 16S rRNA.</text>
</comment>
<dbReference type="PANTHER" id="PTHR46986">
    <property type="entry name" value="ENDORIBONUCLEASE YBEY, CHLOROPLASTIC"/>
    <property type="match status" value="1"/>
</dbReference>
<dbReference type="PANTHER" id="PTHR46986:SF1">
    <property type="entry name" value="ENDORIBONUCLEASE YBEY, CHLOROPLASTIC"/>
    <property type="match status" value="1"/>
</dbReference>
<feature type="binding site" evidence="7">
    <location>
        <position position="125"/>
    </location>
    <ligand>
        <name>Zn(2+)</name>
        <dbReference type="ChEBI" id="CHEBI:29105"/>
        <note>catalytic</note>
    </ligand>
</feature>
<reference evidence="8 9" key="1">
    <citation type="submission" date="2017-08" db="EMBL/GenBank/DDBJ databases">
        <title>Aliifodinibius alkalisoli sp. nov., isolated from saline alkaline soil.</title>
        <authorList>
            <person name="Liu D."/>
            <person name="Zhang G."/>
        </authorList>
    </citation>
    <scope>NUCLEOTIDE SEQUENCE [LARGE SCALE GENOMIC DNA]</scope>
    <source>
        <strain evidence="8 9">WN023</strain>
    </source>
</reference>
<evidence type="ECO:0000256" key="5">
    <source>
        <dbReference type="ARBA" id="ARBA00022801"/>
    </source>
</evidence>
<dbReference type="SUPFAM" id="SSF55486">
    <property type="entry name" value="Metalloproteases ('zincins'), catalytic domain"/>
    <property type="match status" value="1"/>
</dbReference>
<comment type="caution">
    <text evidence="8">The sequence shown here is derived from an EMBL/GenBank/DDBJ whole genome shotgun (WGS) entry which is preliminary data.</text>
</comment>
<name>A0A2A2GCX6_9BACT</name>
<comment type="subcellular location">
    <subcellularLocation>
        <location evidence="7">Cytoplasm</location>
    </subcellularLocation>
</comment>
<organism evidence="8 9">
    <name type="scientific">Fodinibius salipaludis</name>
    <dbReference type="NCBI Taxonomy" id="2032627"/>
    <lineage>
        <taxon>Bacteria</taxon>
        <taxon>Pseudomonadati</taxon>
        <taxon>Balneolota</taxon>
        <taxon>Balneolia</taxon>
        <taxon>Balneolales</taxon>
        <taxon>Balneolaceae</taxon>
        <taxon>Fodinibius</taxon>
    </lineage>
</organism>
<dbReference type="InterPro" id="IPR023091">
    <property type="entry name" value="MetalPrtase_cat_dom_sf_prd"/>
</dbReference>
<comment type="cofactor">
    <cofactor evidence="7">
        <name>Zn(2+)</name>
        <dbReference type="ChEBI" id="CHEBI:29105"/>
    </cofactor>
    <text evidence="7">Binds 1 zinc ion.</text>
</comment>
<evidence type="ECO:0000256" key="1">
    <source>
        <dbReference type="ARBA" id="ARBA00010875"/>
    </source>
</evidence>
<feature type="binding site" evidence="7">
    <location>
        <position position="119"/>
    </location>
    <ligand>
        <name>Zn(2+)</name>
        <dbReference type="ChEBI" id="CHEBI:29105"/>
        <note>catalytic</note>
    </ligand>
</feature>
<keyword evidence="6 7" id="KW-0862">Zinc</keyword>
<protein>
    <recommendedName>
        <fullName evidence="7">Endoribonuclease YbeY</fullName>
        <ecNumber evidence="7">3.1.-.-</ecNumber>
    </recommendedName>
</protein>
<evidence type="ECO:0000313" key="8">
    <source>
        <dbReference type="EMBL" id="PAU95506.1"/>
    </source>
</evidence>
<proteinExistence type="inferred from homology"/>
<dbReference type="AlphaFoldDB" id="A0A2A2GCX6"/>
<gene>
    <name evidence="7 8" type="primary">ybeY</name>
    <name evidence="8" type="ORF">CK503_00120</name>
</gene>
<dbReference type="Gene3D" id="3.40.390.30">
    <property type="entry name" value="Metalloproteases ('zincins'), catalytic domain"/>
    <property type="match status" value="1"/>
</dbReference>
<dbReference type="GO" id="GO:0004521">
    <property type="term" value="F:RNA endonuclease activity"/>
    <property type="evidence" value="ECO:0007669"/>
    <property type="project" value="UniProtKB-UniRule"/>
</dbReference>
<evidence type="ECO:0000313" key="9">
    <source>
        <dbReference type="Proteomes" id="UP000218831"/>
    </source>
</evidence>
<sequence length="150" mass="17760">MADEFPDIQVFNQTSLSIPLEQPFYQAVAKQLSDEEKCSFNFVEVVYVDEEKIVQINSEHLNRDYITDIITFRYDDTNHNHDIEGTMFCCGPRIVEQAQEFNESNKREFLRIYIHGLLHLAGYEDQSEKEKEQMSQKEEFYLNLAEKQYG</sequence>
<dbReference type="InterPro" id="IPR002036">
    <property type="entry name" value="YbeY"/>
</dbReference>
<dbReference type="GO" id="GO:0006364">
    <property type="term" value="P:rRNA processing"/>
    <property type="evidence" value="ECO:0007669"/>
    <property type="project" value="UniProtKB-UniRule"/>
</dbReference>
<accession>A0A2A2GCX6</accession>
<feature type="binding site" evidence="7">
    <location>
        <position position="115"/>
    </location>
    <ligand>
        <name>Zn(2+)</name>
        <dbReference type="ChEBI" id="CHEBI:29105"/>
        <note>catalytic</note>
    </ligand>
</feature>
<keyword evidence="7" id="KW-0698">rRNA processing</keyword>
<keyword evidence="4 7" id="KW-0255">Endonuclease</keyword>